<dbReference type="Proteomes" id="UP000194221">
    <property type="component" value="Unassembled WGS sequence"/>
</dbReference>
<dbReference type="EMBL" id="LAPZ01000005">
    <property type="protein sequence ID" value="OSY87950.1"/>
    <property type="molecule type" value="Genomic_DNA"/>
</dbReference>
<protein>
    <submittedName>
        <fullName evidence="1">Uncharacterized protein</fullName>
    </submittedName>
</protein>
<sequence>MFLKKVNVDEREHERALKFPKINVLDQRIDQVNELLKFKRAFFLENSNREMLKIYVTDNSGLHKIETSVWTISEKGIIIKNDTVVPFGDIVAVA</sequence>
<evidence type="ECO:0000313" key="2">
    <source>
        <dbReference type="Proteomes" id="UP000194221"/>
    </source>
</evidence>
<reference evidence="1 2" key="1">
    <citation type="submission" date="2015-03" db="EMBL/GenBank/DDBJ databases">
        <title>Genome sequence of Tenacibaculum sp. S2-2, isolated from intestinal microbiota of sea cucumber, Apostichopus japonicas.</title>
        <authorList>
            <person name="Shao Z."/>
            <person name="Wang L."/>
            <person name="Li X."/>
        </authorList>
    </citation>
    <scope>NUCLEOTIDE SEQUENCE [LARGE SCALE GENOMIC DNA]</scope>
    <source>
        <strain evidence="1 2">S2-2</strain>
    </source>
</reference>
<evidence type="ECO:0000313" key="1">
    <source>
        <dbReference type="EMBL" id="OSY87950.1"/>
    </source>
</evidence>
<dbReference type="AlphaFoldDB" id="A0A1Y2PCN2"/>
<comment type="caution">
    <text evidence="1">The sequence shown here is derived from an EMBL/GenBank/DDBJ whole genome shotgun (WGS) entry which is preliminary data.</text>
</comment>
<organism evidence="1 2">
    <name type="scientific">Tenacibaculum holothuriorum</name>
    <dbReference type="NCBI Taxonomy" id="1635173"/>
    <lineage>
        <taxon>Bacteria</taxon>
        <taxon>Pseudomonadati</taxon>
        <taxon>Bacteroidota</taxon>
        <taxon>Flavobacteriia</taxon>
        <taxon>Flavobacteriales</taxon>
        <taxon>Flavobacteriaceae</taxon>
        <taxon>Tenacibaculum</taxon>
    </lineage>
</organism>
<proteinExistence type="predicted"/>
<dbReference type="InParanoid" id="A0A1Y2PCN2"/>
<accession>A0A1Y2PCN2</accession>
<name>A0A1Y2PCN2_9FLAO</name>
<gene>
    <name evidence="1" type="ORF">WH52_07870</name>
</gene>
<keyword evidence="2" id="KW-1185">Reference proteome</keyword>
<dbReference type="OrthoDB" id="982075at2"/>
<dbReference type="RefSeq" id="WP_086030413.1">
    <property type="nucleotide sequence ID" value="NZ_LAPZ01000005.1"/>
</dbReference>